<proteinExistence type="predicted"/>
<feature type="region of interest" description="Disordered" evidence="1">
    <location>
        <begin position="1"/>
        <end position="24"/>
    </location>
</feature>
<evidence type="ECO:0000256" key="1">
    <source>
        <dbReference type="SAM" id="MobiDB-lite"/>
    </source>
</evidence>
<feature type="region of interest" description="Disordered" evidence="1">
    <location>
        <begin position="45"/>
        <end position="73"/>
    </location>
</feature>
<evidence type="ECO:0000313" key="3">
    <source>
        <dbReference type="Proteomes" id="UP001225356"/>
    </source>
</evidence>
<feature type="region of interest" description="Disordered" evidence="1">
    <location>
        <begin position="97"/>
        <end position="125"/>
    </location>
</feature>
<feature type="region of interest" description="Disordered" evidence="1">
    <location>
        <begin position="291"/>
        <end position="324"/>
    </location>
</feature>
<comment type="caution">
    <text evidence="2">The sequence shown here is derived from an EMBL/GenBank/DDBJ whole genome shotgun (WGS) entry which is preliminary data.</text>
</comment>
<dbReference type="RefSeq" id="WP_307569304.1">
    <property type="nucleotide sequence ID" value="NZ_JAUSQU010000003.1"/>
</dbReference>
<reference evidence="2 3" key="1">
    <citation type="submission" date="2023-07" db="EMBL/GenBank/DDBJ databases">
        <title>Sequencing the genomes of 1000 actinobacteria strains.</title>
        <authorList>
            <person name="Klenk H.-P."/>
        </authorList>
    </citation>
    <scope>NUCLEOTIDE SEQUENCE [LARGE SCALE GENOMIC DNA]</scope>
    <source>
        <strain evidence="2 3">DSM 46740</strain>
    </source>
</reference>
<feature type="region of interest" description="Disordered" evidence="1">
    <location>
        <begin position="798"/>
        <end position="820"/>
    </location>
</feature>
<protein>
    <submittedName>
        <fullName evidence="2">DNA-binding MarR family transcriptional regulator</fullName>
    </submittedName>
</protein>
<accession>A0ABT9QUA5</accession>
<feature type="compositionally biased region" description="Polar residues" evidence="1">
    <location>
        <begin position="45"/>
        <end position="66"/>
    </location>
</feature>
<name>A0ABT9QUA5_9ACTN</name>
<sequence>MSESITGAISAFPDPRTAERARTPMASTTAVISWISSALEIPGISDSSRNASTHSPATSQRAQPSSPDEDRWQAARDLAAETFARITPLLAQTLRIRHSPNGGEDFPGGVHERPLSPHRPKLPDRPTAIAVFDRARGEGRLLVADLDVTKAQATGLTRQAATELVATEATALIELIQRCGGRAISDVSPSGGRHVYIRWARPLPWPDLRDIAHALAQRFISFDTSPMSGPAAQIRTPGSLHKFAAGGSGRLSGYLRLTIPIADAEAILRRPCGPKVWAALQEELTAERAVLAAGRRPRSSSSAEPGSDDDQTVRDAAAWSGSGQTCPSCAAIIDVPLDNAGSLWLPRRGGRRAPRADLDQLARSGDWQSRRTKSASELRLSVLNSIAAAGWRLGEVIQEMEHGRWPGLARLLESKRPSQHRRRLEGDWRKAVTGVAWQRHVRRCNTSPRQPSTPPLVSPTTEGGGATPAVVQKSGLYIVDSKEAAASPDSDSSHPRERNIWGVRTIDPDVATQRVLDHWQQILQWRTAVYLAERDEERVRNWGRAAPQIRMLLRGMAVAARKDGSTCPAFGARSLSQLVGMDYTTVARHLKRLREEDNSLIDRVEEASGKRADRYELSVPDIYKAEARWIRWRGGRIDCLHPALHALGAVVALVYEQLNSVETGSTELARLTLISTSATAEALRTLAQLGLAERGRAGWYRGDRPLEEVAVELGADVIARERRKQYRKHREDWWALLEAWQLPPADRPDHLQPRRRTQAPHVLDATAGEEAPWPEEPVDNGEAGAYDYLEQNDELSLAPGLGTSEVAGNPTLERGGLGETERSVLLVHASSSKRGGDYWQDP</sequence>
<dbReference type="Proteomes" id="UP001225356">
    <property type="component" value="Unassembled WGS sequence"/>
</dbReference>
<organism evidence="2 3">
    <name type="scientific">Streptosporangium lutulentum</name>
    <dbReference type="NCBI Taxonomy" id="1461250"/>
    <lineage>
        <taxon>Bacteria</taxon>
        <taxon>Bacillati</taxon>
        <taxon>Actinomycetota</taxon>
        <taxon>Actinomycetes</taxon>
        <taxon>Streptosporangiales</taxon>
        <taxon>Streptosporangiaceae</taxon>
        <taxon>Streptosporangium</taxon>
    </lineage>
</organism>
<dbReference type="EMBL" id="JAUSQU010000003">
    <property type="protein sequence ID" value="MDP9850335.1"/>
    <property type="molecule type" value="Genomic_DNA"/>
</dbReference>
<keyword evidence="3" id="KW-1185">Reference proteome</keyword>
<keyword evidence="2" id="KW-0238">DNA-binding</keyword>
<evidence type="ECO:0000313" key="2">
    <source>
        <dbReference type="EMBL" id="MDP9850335.1"/>
    </source>
</evidence>
<feature type="region of interest" description="Disordered" evidence="1">
    <location>
        <begin position="444"/>
        <end position="468"/>
    </location>
</feature>
<gene>
    <name evidence="2" type="ORF">J2853_009631</name>
</gene>
<feature type="region of interest" description="Disordered" evidence="1">
    <location>
        <begin position="763"/>
        <end position="782"/>
    </location>
</feature>
<dbReference type="GO" id="GO:0003677">
    <property type="term" value="F:DNA binding"/>
    <property type="evidence" value="ECO:0007669"/>
    <property type="project" value="UniProtKB-KW"/>
</dbReference>